<sequence>MPCLTSHRAAAGGLLLELATTDLSLHAGRTILTLSWPGHAGRNLFALGAAYDPFTASLLLGLGPAVCWLASGHQPRWTAA</sequence>
<accession>A0ABP9XFY3</accession>
<protein>
    <submittedName>
        <fullName evidence="1">Uncharacterized protein</fullName>
    </submittedName>
</protein>
<reference evidence="1 2" key="1">
    <citation type="submission" date="2024-02" db="EMBL/GenBank/DDBJ databases">
        <title>Deinococcus aluminii NBRC 112889.</title>
        <authorList>
            <person name="Ichikawa N."/>
            <person name="Katano-Makiyama Y."/>
            <person name="Hidaka K."/>
        </authorList>
    </citation>
    <scope>NUCLEOTIDE SEQUENCE [LARGE SCALE GENOMIC DNA]</scope>
    <source>
        <strain evidence="1 2">NBRC 112889</strain>
    </source>
</reference>
<dbReference type="EMBL" id="BAABRV010000005">
    <property type="protein sequence ID" value="GAA5533826.1"/>
    <property type="molecule type" value="Genomic_DNA"/>
</dbReference>
<organism evidence="1 2">
    <name type="scientific">Deinococcus aluminii</name>
    <dbReference type="NCBI Taxonomy" id="1656885"/>
    <lineage>
        <taxon>Bacteria</taxon>
        <taxon>Thermotogati</taxon>
        <taxon>Deinococcota</taxon>
        <taxon>Deinococci</taxon>
        <taxon>Deinococcales</taxon>
        <taxon>Deinococcaceae</taxon>
        <taxon>Deinococcus</taxon>
    </lineage>
</organism>
<evidence type="ECO:0000313" key="1">
    <source>
        <dbReference type="EMBL" id="GAA5533826.1"/>
    </source>
</evidence>
<keyword evidence="2" id="KW-1185">Reference proteome</keyword>
<evidence type="ECO:0000313" key="2">
    <source>
        <dbReference type="Proteomes" id="UP001404956"/>
    </source>
</evidence>
<gene>
    <name evidence="1" type="ORF">Dalu01_02234</name>
</gene>
<dbReference type="Proteomes" id="UP001404956">
    <property type="component" value="Unassembled WGS sequence"/>
</dbReference>
<name>A0ABP9XFY3_9DEIO</name>
<comment type="caution">
    <text evidence="1">The sequence shown here is derived from an EMBL/GenBank/DDBJ whole genome shotgun (WGS) entry which is preliminary data.</text>
</comment>
<dbReference type="RefSeq" id="WP_345454586.1">
    <property type="nucleotide sequence ID" value="NZ_BAABRV010000005.1"/>
</dbReference>
<proteinExistence type="predicted"/>